<dbReference type="Gene3D" id="2.40.170.20">
    <property type="entry name" value="TonB-dependent receptor, beta-barrel domain"/>
    <property type="match status" value="1"/>
</dbReference>
<dbReference type="InterPro" id="IPR000531">
    <property type="entry name" value="Beta-barrel_TonB"/>
</dbReference>
<keyword evidence="4 10" id="KW-0812">Transmembrane</keyword>
<dbReference type="GO" id="GO:0009279">
    <property type="term" value="C:cell outer membrane"/>
    <property type="evidence" value="ECO:0007669"/>
    <property type="project" value="UniProtKB-SubCell"/>
</dbReference>
<keyword evidence="15" id="KW-1185">Reference proteome</keyword>
<dbReference type="InterPro" id="IPR039426">
    <property type="entry name" value="TonB-dep_rcpt-like"/>
</dbReference>
<evidence type="ECO:0000256" key="11">
    <source>
        <dbReference type="RuleBase" id="RU003357"/>
    </source>
</evidence>
<evidence type="ECO:0000256" key="7">
    <source>
        <dbReference type="ARBA" id="ARBA00023136"/>
    </source>
</evidence>
<feature type="domain" description="TonB-dependent receptor plug" evidence="13">
    <location>
        <begin position="68"/>
        <end position="177"/>
    </location>
</feature>
<sequence>MRTMSIQSRKPGVAVLQMVAIVLVSLALTVSLGPAPLQAAEGPDVLDLPLERLLDVPVVSASRKTQALSEVASAVFVITQEDIRHSGATTIPDLLRMVPGVQVASMDGNDWAVSVRGFNGIFANKLLVMIDGRTVYTPLYGGVFWDVQDTLLENIERIEVIRGPGSTMWGANAVNGVINIITKSARDTQGGLVLGLVGSRERGTLGVRYGAELGEQSSYRLYLKHVDRGSTDAINLPSPDTLEITRGGFRVDSALRDGLDFTFQGDVYGGNSDHSYVIPAYASPYFSNPTYAASVFGANLIGRLDWLQAPTSKWSLQLYYDRTQRDIPLVQETRNTVDLDLQHNVNLGGRHELTWGVGYRYLQDSSPGSPFFYLVPDSRGLSHVNLFVQDEISLLPETLRLMLGSKVEHNEFTGWEFAPSAKLSWTPRKGMSLWASVTRSVRTPTRGENDIRIGVGLIPPTPPAGVPTLLVLTGNRGLVSETVISYEAGFRSDLNHAVSLDLSTFFNRYHNIVGNRFGAVVTSGNQQLLPDNFVNLGSIDSTGGEVSLQWQPQDWWKLKGGYALLRVFGEAPQGNPGSKASPEHQATLRSLMSLGKWVDLDLWGRYVGGNYYQLQQENVRIPAYLTLDARLAWRPAPGWELALVGQNLLERRHLETVTDQTLARHEMARSLYGKVTWDF</sequence>
<dbReference type="PROSITE" id="PS52016">
    <property type="entry name" value="TONB_DEPENDENT_REC_3"/>
    <property type="match status" value="1"/>
</dbReference>
<evidence type="ECO:0000256" key="9">
    <source>
        <dbReference type="ARBA" id="ARBA00023237"/>
    </source>
</evidence>
<comment type="caution">
    <text evidence="14">The sequence shown here is derived from an EMBL/GenBank/DDBJ whole genome shotgun (WGS) entry which is preliminary data.</text>
</comment>
<feature type="domain" description="TonB-dependent receptor-like beta-barrel" evidence="12">
    <location>
        <begin position="242"/>
        <end position="648"/>
    </location>
</feature>
<organism evidence="14 15">
    <name type="scientific">Geomonas limicola</name>
    <dbReference type="NCBI Taxonomy" id="2740186"/>
    <lineage>
        <taxon>Bacteria</taxon>
        <taxon>Pseudomonadati</taxon>
        <taxon>Thermodesulfobacteriota</taxon>
        <taxon>Desulfuromonadia</taxon>
        <taxon>Geobacterales</taxon>
        <taxon>Geobacteraceae</taxon>
        <taxon>Geomonas</taxon>
    </lineage>
</organism>
<evidence type="ECO:0000256" key="6">
    <source>
        <dbReference type="ARBA" id="ARBA00023077"/>
    </source>
</evidence>
<evidence type="ECO:0000256" key="2">
    <source>
        <dbReference type="ARBA" id="ARBA00022448"/>
    </source>
</evidence>
<dbReference type="EMBL" id="BLXZ01000001">
    <property type="protein sequence ID" value="GFO66516.1"/>
    <property type="molecule type" value="Genomic_DNA"/>
</dbReference>
<dbReference type="SUPFAM" id="SSF56935">
    <property type="entry name" value="Porins"/>
    <property type="match status" value="1"/>
</dbReference>
<evidence type="ECO:0000256" key="8">
    <source>
        <dbReference type="ARBA" id="ARBA00023170"/>
    </source>
</evidence>
<keyword evidence="5" id="KW-0732">Signal</keyword>
<keyword evidence="9 10" id="KW-0998">Cell outer membrane</keyword>
<evidence type="ECO:0000259" key="12">
    <source>
        <dbReference type="Pfam" id="PF00593"/>
    </source>
</evidence>
<evidence type="ECO:0000256" key="1">
    <source>
        <dbReference type="ARBA" id="ARBA00004571"/>
    </source>
</evidence>
<reference evidence="15" key="1">
    <citation type="submission" date="2020-06" db="EMBL/GenBank/DDBJ databases">
        <title>Draft genomic sequecing of Geomonas sp. Red745.</title>
        <authorList>
            <person name="Itoh H."/>
            <person name="Xu Z.X."/>
            <person name="Ushijima N."/>
            <person name="Masuda Y."/>
            <person name="Shiratori Y."/>
            <person name="Senoo K."/>
        </authorList>
    </citation>
    <scope>NUCLEOTIDE SEQUENCE [LARGE SCALE GENOMIC DNA]</scope>
    <source>
        <strain evidence="15">Red745</strain>
    </source>
</reference>
<gene>
    <name evidence="14" type="ORF">GMLC_00950</name>
</gene>
<evidence type="ECO:0000313" key="15">
    <source>
        <dbReference type="Proteomes" id="UP000587586"/>
    </source>
</evidence>
<accession>A0A6V8N1Z0</accession>
<dbReference type="GO" id="GO:0044718">
    <property type="term" value="P:siderophore transmembrane transport"/>
    <property type="evidence" value="ECO:0007669"/>
    <property type="project" value="TreeGrafter"/>
</dbReference>
<keyword evidence="8 14" id="KW-0675">Receptor</keyword>
<keyword evidence="2 10" id="KW-0813">Transport</keyword>
<evidence type="ECO:0000313" key="14">
    <source>
        <dbReference type="EMBL" id="GFO66516.1"/>
    </source>
</evidence>
<evidence type="ECO:0000256" key="4">
    <source>
        <dbReference type="ARBA" id="ARBA00022692"/>
    </source>
</evidence>
<dbReference type="Pfam" id="PF00593">
    <property type="entry name" value="TonB_dep_Rec_b-barrel"/>
    <property type="match status" value="1"/>
</dbReference>
<dbReference type="AlphaFoldDB" id="A0A6V8N1Z0"/>
<dbReference type="PANTHER" id="PTHR30069">
    <property type="entry name" value="TONB-DEPENDENT OUTER MEMBRANE RECEPTOR"/>
    <property type="match status" value="1"/>
</dbReference>
<keyword evidence="6 11" id="KW-0798">TonB box</keyword>
<protein>
    <submittedName>
        <fullName evidence="14">TonB-dependent receptor</fullName>
    </submittedName>
</protein>
<evidence type="ECO:0000256" key="10">
    <source>
        <dbReference type="PROSITE-ProRule" id="PRU01360"/>
    </source>
</evidence>
<evidence type="ECO:0000259" key="13">
    <source>
        <dbReference type="Pfam" id="PF07715"/>
    </source>
</evidence>
<evidence type="ECO:0000256" key="3">
    <source>
        <dbReference type="ARBA" id="ARBA00022452"/>
    </source>
</evidence>
<dbReference type="Pfam" id="PF07715">
    <property type="entry name" value="Plug"/>
    <property type="match status" value="1"/>
</dbReference>
<evidence type="ECO:0000256" key="5">
    <source>
        <dbReference type="ARBA" id="ARBA00022729"/>
    </source>
</evidence>
<proteinExistence type="inferred from homology"/>
<comment type="subcellular location">
    <subcellularLocation>
        <location evidence="1 10">Cell outer membrane</location>
        <topology evidence="1 10">Multi-pass membrane protein</topology>
    </subcellularLocation>
</comment>
<dbReference type="PANTHER" id="PTHR30069:SF29">
    <property type="entry name" value="HEMOGLOBIN AND HEMOGLOBIN-HAPTOGLOBIN-BINDING PROTEIN 1-RELATED"/>
    <property type="match status" value="1"/>
</dbReference>
<dbReference type="Proteomes" id="UP000587586">
    <property type="component" value="Unassembled WGS sequence"/>
</dbReference>
<dbReference type="GO" id="GO:0015344">
    <property type="term" value="F:siderophore uptake transmembrane transporter activity"/>
    <property type="evidence" value="ECO:0007669"/>
    <property type="project" value="TreeGrafter"/>
</dbReference>
<dbReference type="InterPro" id="IPR012910">
    <property type="entry name" value="Plug_dom"/>
</dbReference>
<comment type="similarity">
    <text evidence="10 11">Belongs to the TonB-dependent receptor family.</text>
</comment>
<dbReference type="Gene3D" id="2.170.130.10">
    <property type="entry name" value="TonB-dependent receptor, plug domain"/>
    <property type="match status" value="1"/>
</dbReference>
<dbReference type="InterPro" id="IPR037066">
    <property type="entry name" value="Plug_dom_sf"/>
</dbReference>
<dbReference type="CDD" id="cd01347">
    <property type="entry name" value="ligand_gated_channel"/>
    <property type="match status" value="1"/>
</dbReference>
<dbReference type="InterPro" id="IPR036942">
    <property type="entry name" value="Beta-barrel_TonB_sf"/>
</dbReference>
<keyword evidence="3 10" id="KW-1134">Transmembrane beta strand</keyword>
<name>A0A6V8N1Z0_9BACT</name>
<keyword evidence="7 10" id="KW-0472">Membrane</keyword>